<dbReference type="Proteomes" id="UP000319852">
    <property type="component" value="Chromosome"/>
</dbReference>
<proteinExistence type="predicted"/>
<keyword evidence="3" id="KW-1185">Reference proteome</keyword>
<gene>
    <name evidence="2" type="ORF">HG15A2_10130</name>
</gene>
<organism evidence="2 3">
    <name type="scientific">Adhaeretor mobilis</name>
    <dbReference type="NCBI Taxonomy" id="1930276"/>
    <lineage>
        <taxon>Bacteria</taxon>
        <taxon>Pseudomonadati</taxon>
        <taxon>Planctomycetota</taxon>
        <taxon>Planctomycetia</taxon>
        <taxon>Pirellulales</taxon>
        <taxon>Lacipirellulaceae</taxon>
        <taxon>Adhaeretor</taxon>
    </lineage>
</organism>
<dbReference type="SUPFAM" id="SSF55729">
    <property type="entry name" value="Acyl-CoA N-acyltransferases (Nat)"/>
    <property type="match status" value="1"/>
</dbReference>
<dbReference type="AlphaFoldDB" id="A0A517MS95"/>
<evidence type="ECO:0000313" key="2">
    <source>
        <dbReference type="EMBL" id="QDS97746.1"/>
    </source>
</evidence>
<dbReference type="RefSeq" id="WP_145058364.1">
    <property type="nucleotide sequence ID" value="NZ_CP036263.1"/>
</dbReference>
<feature type="region of interest" description="Disordered" evidence="1">
    <location>
        <begin position="256"/>
        <end position="282"/>
    </location>
</feature>
<sequence length="493" mass="55421">MPTPADSRGQVEAANFASVINFPSQVQNCSASGSNCVLQLDGSTSILTGSTGDHPLVLNFLTQTQQLPLAEEFQSRLDHPTYQSHDRLIVWRDKAIVAHLMASHQTAWFAGERLPIVSFCDFESLPEFDPNGYDRQLLATAESIATQGGAVVAFMRTRRVDWFEQQGWTQFRNQGHTRANTLAVLSHIEANEQSQQRRRRGPRLEVTSWRHFQLDAIRDLYDSLASDMWGVLQRSEPHWQWLTNRKAHDQILTVCETRKSPRPSSEPTRDPSSDQGSSAGPDFQASKTVAYAVVRDSCIVELLVLPGYEAARTMLLKRACQDAIDRDHHFVALHTSPDDPLHEFLVTAGGQWIADATTPAGAWMAKLLSPTKWVEKLYSFLHQRARAYGIERPVQIDFQGCALSGNEPQSEPKHALPSQRFILTRRSARLEPTSEMAVQALPADWQAVQELLLLNHRPTVELQASISTELLSVLNALFPNQLFWRSPFESIKL</sequence>
<evidence type="ECO:0000256" key="1">
    <source>
        <dbReference type="SAM" id="MobiDB-lite"/>
    </source>
</evidence>
<reference evidence="2 3" key="1">
    <citation type="submission" date="2019-02" db="EMBL/GenBank/DDBJ databases">
        <title>Deep-cultivation of Planctomycetes and their phenomic and genomic characterization uncovers novel biology.</title>
        <authorList>
            <person name="Wiegand S."/>
            <person name="Jogler M."/>
            <person name="Boedeker C."/>
            <person name="Pinto D."/>
            <person name="Vollmers J."/>
            <person name="Rivas-Marin E."/>
            <person name="Kohn T."/>
            <person name="Peeters S.H."/>
            <person name="Heuer A."/>
            <person name="Rast P."/>
            <person name="Oberbeckmann S."/>
            <person name="Bunk B."/>
            <person name="Jeske O."/>
            <person name="Meyerdierks A."/>
            <person name="Storesund J.E."/>
            <person name="Kallscheuer N."/>
            <person name="Luecker S."/>
            <person name="Lage O.M."/>
            <person name="Pohl T."/>
            <person name="Merkel B.J."/>
            <person name="Hornburger P."/>
            <person name="Mueller R.-W."/>
            <person name="Bruemmer F."/>
            <person name="Labrenz M."/>
            <person name="Spormann A.M."/>
            <person name="Op den Camp H."/>
            <person name="Overmann J."/>
            <person name="Amann R."/>
            <person name="Jetten M.S.M."/>
            <person name="Mascher T."/>
            <person name="Medema M.H."/>
            <person name="Devos D.P."/>
            <person name="Kaster A.-K."/>
            <person name="Ovreas L."/>
            <person name="Rohde M."/>
            <person name="Galperin M.Y."/>
            <person name="Jogler C."/>
        </authorList>
    </citation>
    <scope>NUCLEOTIDE SEQUENCE [LARGE SCALE GENOMIC DNA]</scope>
    <source>
        <strain evidence="2 3">HG15A2</strain>
    </source>
</reference>
<dbReference type="InterPro" id="IPR016181">
    <property type="entry name" value="Acyl_CoA_acyltransferase"/>
</dbReference>
<dbReference type="Gene3D" id="3.40.630.30">
    <property type="match status" value="1"/>
</dbReference>
<accession>A0A517MS95</accession>
<dbReference type="KEGG" id="amob:HG15A2_10130"/>
<dbReference type="EMBL" id="CP036263">
    <property type="protein sequence ID" value="QDS97746.1"/>
    <property type="molecule type" value="Genomic_DNA"/>
</dbReference>
<protein>
    <submittedName>
        <fullName evidence="2">Uncharacterized protein</fullName>
    </submittedName>
</protein>
<evidence type="ECO:0000313" key="3">
    <source>
        <dbReference type="Proteomes" id="UP000319852"/>
    </source>
</evidence>
<dbReference type="OrthoDB" id="211235at2"/>
<name>A0A517MS95_9BACT</name>